<accession>A0AAN8I6F7</accession>
<organism evidence="3 4">
    <name type="scientific">Knufia fluminis</name>
    <dbReference type="NCBI Taxonomy" id="191047"/>
    <lineage>
        <taxon>Eukaryota</taxon>
        <taxon>Fungi</taxon>
        <taxon>Dikarya</taxon>
        <taxon>Ascomycota</taxon>
        <taxon>Pezizomycotina</taxon>
        <taxon>Eurotiomycetes</taxon>
        <taxon>Chaetothyriomycetidae</taxon>
        <taxon>Chaetothyriales</taxon>
        <taxon>Trichomeriaceae</taxon>
        <taxon>Knufia</taxon>
    </lineage>
</organism>
<sequence length="126" mass="13609">MSHQSPSTRGHTARSQMTIPQFEPLPPTSLINRIINKILAPLYYLLFTIITAVIVVPVYTVIENFKNGRNGRGGQRVHRSETPGGTGGGSGERRNKAQEFLRGYSSSYGGGGGEGRRSVHGQVTGN</sequence>
<feature type="region of interest" description="Disordered" evidence="1">
    <location>
        <begin position="66"/>
        <end position="126"/>
    </location>
</feature>
<keyword evidence="2" id="KW-1133">Transmembrane helix</keyword>
<name>A0AAN8I6F7_9EURO</name>
<keyword evidence="4" id="KW-1185">Reference proteome</keyword>
<keyword evidence="2" id="KW-0472">Membrane</keyword>
<feature type="region of interest" description="Disordered" evidence="1">
    <location>
        <begin position="1"/>
        <end position="23"/>
    </location>
</feature>
<keyword evidence="2" id="KW-0812">Transmembrane</keyword>
<evidence type="ECO:0000313" key="3">
    <source>
        <dbReference type="EMBL" id="KAK5956792.1"/>
    </source>
</evidence>
<dbReference type="AlphaFoldDB" id="A0AAN8I6F7"/>
<protein>
    <submittedName>
        <fullName evidence="3">Uncharacterized protein</fullName>
    </submittedName>
</protein>
<feature type="compositionally biased region" description="Polar residues" evidence="1">
    <location>
        <begin position="1"/>
        <end position="19"/>
    </location>
</feature>
<feature type="transmembrane region" description="Helical" evidence="2">
    <location>
        <begin position="42"/>
        <end position="62"/>
    </location>
</feature>
<dbReference type="EMBL" id="JAKLMC020000004">
    <property type="protein sequence ID" value="KAK5956792.1"/>
    <property type="molecule type" value="Genomic_DNA"/>
</dbReference>
<reference evidence="3 4" key="1">
    <citation type="submission" date="2022-12" db="EMBL/GenBank/DDBJ databases">
        <title>Genomic features and morphological characterization of a novel Knufia sp. strain isolated from spacecraft assembly facility.</title>
        <authorList>
            <person name="Teixeira M."/>
            <person name="Chander A.M."/>
            <person name="Stajich J.E."/>
            <person name="Venkateswaran K."/>
        </authorList>
    </citation>
    <scope>NUCLEOTIDE SEQUENCE [LARGE SCALE GENOMIC DNA]</scope>
    <source>
        <strain evidence="3 4">FJI-L2-BK-P2</strain>
    </source>
</reference>
<proteinExistence type="predicted"/>
<evidence type="ECO:0000256" key="1">
    <source>
        <dbReference type="SAM" id="MobiDB-lite"/>
    </source>
</evidence>
<dbReference type="Proteomes" id="UP001316803">
    <property type="component" value="Unassembled WGS sequence"/>
</dbReference>
<evidence type="ECO:0000313" key="4">
    <source>
        <dbReference type="Proteomes" id="UP001316803"/>
    </source>
</evidence>
<gene>
    <name evidence="3" type="ORF">OHC33_002280</name>
</gene>
<comment type="caution">
    <text evidence="3">The sequence shown here is derived from an EMBL/GenBank/DDBJ whole genome shotgun (WGS) entry which is preliminary data.</text>
</comment>
<evidence type="ECO:0000256" key="2">
    <source>
        <dbReference type="SAM" id="Phobius"/>
    </source>
</evidence>